<evidence type="ECO:0000313" key="1">
    <source>
        <dbReference type="EMBL" id="MFC3757231.1"/>
    </source>
</evidence>
<keyword evidence="2" id="KW-1185">Reference proteome</keyword>
<gene>
    <name evidence="1" type="ORF">ACFONJ_14740</name>
</gene>
<organism evidence="1 2">
    <name type="scientific">Chryseobacterium tructae</name>
    <dbReference type="NCBI Taxonomy" id="1037380"/>
    <lineage>
        <taxon>Bacteria</taxon>
        <taxon>Pseudomonadati</taxon>
        <taxon>Bacteroidota</taxon>
        <taxon>Flavobacteriia</taxon>
        <taxon>Flavobacteriales</taxon>
        <taxon>Weeksellaceae</taxon>
        <taxon>Chryseobacterium group</taxon>
        <taxon>Chryseobacterium</taxon>
    </lineage>
</organism>
<accession>A0ABV7XW54</accession>
<dbReference type="RefSeq" id="WP_290298296.1">
    <property type="nucleotide sequence ID" value="NZ_JAUFQR010000001.1"/>
</dbReference>
<protein>
    <submittedName>
        <fullName evidence="1">Uncharacterized protein</fullName>
    </submittedName>
</protein>
<name>A0ABV7XW54_9FLAO</name>
<dbReference type="EMBL" id="JBHRYO010000002">
    <property type="protein sequence ID" value="MFC3757231.1"/>
    <property type="molecule type" value="Genomic_DNA"/>
</dbReference>
<dbReference type="Proteomes" id="UP001595735">
    <property type="component" value="Unassembled WGS sequence"/>
</dbReference>
<comment type="caution">
    <text evidence="1">The sequence shown here is derived from an EMBL/GenBank/DDBJ whole genome shotgun (WGS) entry which is preliminary data.</text>
</comment>
<reference evidence="2" key="1">
    <citation type="journal article" date="2019" name="Int. J. Syst. Evol. Microbiol.">
        <title>The Global Catalogue of Microorganisms (GCM) 10K type strain sequencing project: providing services to taxonomists for standard genome sequencing and annotation.</title>
        <authorList>
            <consortium name="The Broad Institute Genomics Platform"/>
            <consortium name="The Broad Institute Genome Sequencing Center for Infectious Disease"/>
            <person name="Wu L."/>
            <person name="Ma J."/>
        </authorList>
    </citation>
    <scope>NUCLEOTIDE SEQUENCE [LARGE SCALE GENOMIC DNA]</scope>
    <source>
        <strain evidence="2">CECT 7798</strain>
    </source>
</reference>
<evidence type="ECO:0000313" key="2">
    <source>
        <dbReference type="Proteomes" id="UP001595735"/>
    </source>
</evidence>
<proteinExistence type="predicted"/>
<sequence length="40" mass="4720">MEVQVVSIVKRMFLDAKKRFLLFKNKKSTDKIDAFDGMLK</sequence>